<protein>
    <submittedName>
        <fullName evidence="1">Uncharacterized protein</fullName>
    </submittedName>
</protein>
<proteinExistence type="predicted"/>
<dbReference type="AlphaFoldDB" id="J4TDZ8"/>
<gene>
    <name evidence="1" type="ORF">MCOL_V219246</name>
</gene>
<dbReference type="EMBL" id="AFVW02000006">
    <property type="protein sequence ID" value="EJO87063.1"/>
    <property type="molecule type" value="Genomic_DNA"/>
</dbReference>
<organism evidence="1 2">
    <name type="scientific">Mycobacterium colombiense CECT 3035</name>
    <dbReference type="NCBI Taxonomy" id="1041522"/>
    <lineage>
        <taxon>Bacteria</taxon>
        <taxon>Bacillati</taxon>
        <taxon>Actinomycetota</taxon>
        <taxon>Actinomycetes</taxon>
        <taxon>Mycobacteriales</taxon>
        <taxon>Mycobacteriaceae</taxon>
        <taxon>Mycobacterium</taxon>
        <taxon>Mycobacterium avium complex (MAC)</taxon>
    </lineage>
</organism>
<name>J4TDZ8_9MYCO</name>
<evidence type="ECO:0000313" key="2">
    <source>
        <dbReference type="Proteomes" id="UP000006455"/>
    </source>
</evidence>
<accession>J4TDZ8</accession>
<sequence length="61" mass="6671">MRPSTIRHAIACRSEMAFRFAFARFPTVLLSLRGFWCTADPDPLPAPDVQLVGHDGVVTGA</sequence>
<dbReference type="Proteomes" id="UP000006455">
    <property type="component" value="Unassembled WGS sequence"/>
</dbReference>
<comment type="caution">
    <text evidence="1">The sequence shown here is derived from an EMBL/GenBank/DDBJ whole genome shotgun (WGS) entry which is preliminary data.</text>
</comment>
<reference evidence="1 2" key="1">
    <citation type="journal article" date="2011" name="J. Bacteriol.">
        <title>Genome sequence of the Mycobacterium colombiense type strain, CECT 3035.</title>
        <authorList>
            <person name="Gonzalez-Perez M."/>
            <person name="Murcia M.I."/>
            <person name="Landsman D."/>
            <person name="Jordan I.K."/>
            <person name="Marino-Ramirez L."/>
        </authorList>
    </citation>
    <scope>NUCLEOTIDE SEQUENCE [LARGE SCALE GENOMIC DNA]</scope>
    <source>
        <strain evidence="1 2">CECT 3035</strain>
    </source>
</reference>
<evidence type="ECO:0000313" key="1">
    <source>
        <dbReference type="EMBL" id="EJO87063.1"/>
    </source>
</evidence>